<evidence type="ECO:0000313" key="2">
    <source>
        <dbReference type="Proteomes" id="UP000199663"/>
    </source>
</evidence>
<dbReference type="Proteomes" id="UP000199663">
    <property type="component" value="Unassembled WGS sequence"/>
</dbReference>
<gene>
    <name evidence="1" type="ORF">SAMN05444412_11626</name>
</gene>
<dbReference type="EMBL" id="FNQC01000016">
    <property type="protein sequence ID" value="SDZ47173.1"/>
    <property type="molecule type" value="Genomic_DNA"/>
</dbReference>
<organism evidence="1 2">
    <name type="scientific">Rhodonellum ikkaensis</name>
    <dbReference type="NCBI Taxonomy" id="336829"/>
    <lineage>
        <taxon>Bacteria</taxon>
        <taxon>Pseudomonadati</taxon>
        <taxon>Bacteroidota</taxon>
        <taxon>Cytophagia</taxon>
        <taxon>Cytophagales</taxon>
        <taxon>Cytophagaceae</taxon>
        <taxon>Rhodonellum</taxon>
    </lineage>
</organism>
<comment type="caution">
    <text evidence="1">The sequence shown here is derived from an EMBL/GenBank/DDBJ whole genome shotgun (WGS) entry which is preliminary data.</text>
</comment>
<reference evidence="1 2" key="1">
    <citation type="submission" date="2016-10" db="EMBL/GenBank/DDBJ databases">
        <authorList>
            <person name="Varghese N."/>
            <person name="Submissions S."/>
        </authorList>
    </citation>
    <scope>NUCLEOTIDE SEQUENCE [LARGE SCALE GENOMIC DNA]</scope>
    <source>
        <strain evidence="1 2">DSM 17997</strain>
    </source>
</reference>
<name>A0A1H3TA56_9BACT</name>
<evidence type="ECO:0000313" key="1">
    <source>
        <dbReference type="EMBL" id="SDZ47173.1"/>
    </source>
</evidence>
<protein>
    <submittedName>
        <fullName evidence="1">Uncharacterized protein</fullName>
    </submittedName>
</protein>
<accession>A0A1H3TA56</accession>
<keyword evidence="2" id="KW-1185">Reference proteome</keyword>
<sequence length="59" mass="6945">MPGTKKMADKNKSESGRIRFGIFFQGNGIPLAVRQIYHFCFYHQTKIAEKWDHNMLSNR</sequence>
<proteinExistence type="predicted"/>